<dbReference type="GO" id="GO:0032264">
    <property type="term" value="P:IMP salvage"/>
    <property type="evidence" value="ECO:0007669"/>
    <property type="project" value="UniProtKB-UniPathway"/>
</dbReference>
<organism evidence="17 18">
    <name type="scientific">Mariniplasma anaerobium</name>
    <dbReference type="NCBI Taxonomy" id="2735436"/>
    <lineage>
        <taxon>Bacteria</taxon>
        <taxon>Bacillati</taxon>
        <taxon>Mycoplasmatota</taxon>
        <taxon>Mollicutes</taxon>
        <taxon>Acholeplasmatales</taxon>
        <taxon>Acholeplasmataceae</taxon>
        <taxon>Mariniplasma</taxon>
    </lineage>
</organism>
<evidence type="ECO:0000256" key="1">
    <source>
        <dbReference type="ARBA" id="ARBA00001946"/>
    </source>
</evidence>
<keyword evidence="10 15" id="KW-0660">Purine salvage</keyword>
<evidence type="ECO:0000256" key="4">
    <source>
        <dbReference type="ARBA" id="ARBA00004676"/>
    </source>
</evidence>
<evidence type="ECO:0000256" key="11">
    <source>
        <dbReference type="ARBA" id="ARBA00022741"/>
    </source>
</evidence>
<evidence type="ECO:0000256" key="7">
    <source>
        <dbReference type="ARBA" id="ARBA00022676"/>
    </source>
</evidence>
<dbReference type="FunFam" id="3.40.50.2020:FF:000006">
    <property type="entry name" value="Hypoxanthine phosphoribosyltransferase"/>
    <property type="match status" value="1"/>
</dbReference>
<proteinExistence type="inferred from homology"/>
<accession>A0A7U9XUU6</accession>
<dbReference type="Gene3D" id="3.40.50.2020">
    <property type="match status" value="1"/>
</dbReference>
<dbReference type="Proteomes" id="UP000620133">
    <property type="component" value="Chromosome"/>
</dbReference>
<dbReference type="SUPFAM" id="SSF53271">
    <property type="entry name" value="PRTase-like"/>
    <property type="match status" value="1"/>
</dbReference>
<keyword evidence="18" id="KW-1185">Reference proteome</keyword>
<dbReference type="InterPro" id="IPR050408">
    <property type="entry name" value="HGPRT"/>
</dbReference>
<evidence type="ECO:0000256" key="5">
    <source>
        <dbReference type="ARBA" id="ARBA00008391"/>
    </source>
</evidence>
<keyword evidence="7 15" id="KW-0328">Glycosyltransferase</keyword>
<comment type="similarity">
    <text evidence="5 15">Belongs to the purine/pyrimidine phosphoribosyltransferase family.</text>
</comment>
<keyword evidence="6 15" id="KW-0963">Cytoplasm</keyword>
<evidence type="ECO:0000256" key="14">
    <source>
        <dbReference type="ARBA" id="ARBA00049402"/>
    </source>
</evidence>
<keyword evidence="12 15" id="KW-0460">Magnesium</keyword>
<evidence type="ECO:0000256" key="6">
    <source>
        <dbReference type="ARBA" id="ARBA00022490"/>
    </source>
</evidence>
<dbReference type="KEGG" id="manr:MPAN_001750"/>
<protein>
    <recommendedName>
        <fullName evidence="15">Hypoxanthine phosphoribosyltransferase</fullName>
        <ecNumber evidence="15">2.4.2.8</ecNumber>
    </recommendedName>
</protein>
<dbReference type="GO" id="GO:0006166">
    <property type="term" value="P:purine ribonucleoside salvage"/>
    <property type="evidence" value="ECO:0007669"/>
    <property type="project" value="UniProtKB-KW"/>
</dbReference>
<keyword evidence="9 15" id="KW-0479">Metal-binding</keyword>
<dbReference type="InterPro" id="IPR005904">
    <property type="entry name" value="Hxn_phspho_trans"/>
</dbReference>
<sequence length="183" mass="20593">MHKDISEILVSEKEIQIICDKLGKQITHDYKDKSPILVGLLKGCMPFMSDLSKKIELKVDIAYMSVSSYHGGISSSGDVKIKMDLDIPITNRNVIIVEDIVDTGNTIVTIVELLMHRGAKSVEIVTLLDKPEGRLKPYVPKYVGRTIPKEFVVGYGLDYDEYYRNLPYVGILNPKVYTKKESA</sequence>
<evidence type="ECO:0000313" key="17">
    <source>
        <dbReference type="EMBL" id="BCR35282.1"/>
    </source>
</evidence>
<dbReference type="GO" id="GO:0000287">
    <property type="term" value="F:magnesium ion binding"/>
    <property type="evidence" value="ECO:0007669"/>
    <property type="project" value="TreeGrafter"/>
</dbReference>
<evidence type="ECO:0000259" key="16">
    <source>
        <dbReference type="Pfam" id="PF00156"/>
    </source>
</evidence>
<keyword evidence="8 15" id="KW-0808">Transferase</keyword>
<dbReference type="RefSeq" id="WP_176239149.1">
    <property type="nucleotide sequence ID" value="NZ_AP024412.1"/>
</dbReference>
<dbReference type="GO" id="GO:0000166">
    <property type="term" value="F:nucleotide binding"/>
    <property type="evidence" value="ECO:0007669"/>
    <property type="project" value="UniProtKB-KW"/>
</dbReference>
<dbReference type="AlphaFoldDB" id="A0A7U9XUU6"/>
<dbReference type="EMBL" id="AP024412">
    <property type="protein sequence ID" value="BCR35282.1"/>
    <property type="molecule type" value="Genomic_DNA"/>
</dbReference>
<evidence type="ECO:0000256" key="3">
    <source>
        <dbReference type="ARBA" id="ARBA00004669"/>
    </source>
</evidence>
<reference evidence="17" key="1">
    <citation type="submission" date="2021-01" db="EMBL/GenBank/DDBJ databases">
        <title>Draft genome sequence of Acholeplasmataceae bacterium strain Mahy22.</title>
        <authorList>
            <person name="Watanabe M."/>
            <person name="Kojima H."/>
            <person name="Fukui M."/>
        </authorList>
    </citation>
    <scope>NUCLEOTIDE SEQUENCE</scope>
    <source>
        <strain evidence="17">Mahy22</strain>
    </source>
</reference>
<evidence type="ECO:0000256" key="13">
    <source>
        <dbReference type="ARBA" id="ARBA00048811"/>
    </source>
</evidence>
<evidence type="ECO:0000256" key="12">
    <source>
        <dbReference type="ARBA" id="ARBA00022842"/>
    </source>
</evidence>
<dbReference type="GO" id="GO:0052657">
    <property type="term" value="F:guanine phosphoribosyltransferase activity"/>
    <property type="evidence" value="ECO:0007669"/>
    <property type="project" value="UniProtKB-ARBA"/>
</dbReference>
<dbReference type="GO" id="GO:0032263">
    <property type="term" value="P:GMP salvage"/>
    <property type="evidence" value="ECO:0007669"/>
    <property type="project" value="TreeGrafter"/>
</dbReference>
<dbReference type="GO" id="GO:0046100">
    <property type="term" value="P:hypoxanthine metabolic process"/>
    <property type="evidence" value="ECO:0007669"/>
    <property type="project" value="TreeGrafter"/>
</dbReference>
<comment type="catalytic activity">
    <reaction evidence="14">
        <text>IMP + diphosphate = hypoxanthine + 5-phospho-alpha-D-ribose 1-diphosphate</text>
        <dbReference type="Rhea" id="RHEA:17973"/>
        <dbReference type="ChEBI" id="CHEBI:17368"/>
        <dbReference type="ChEBI" id="CHEBI:33019"/>
        <dbReference type="ChEBI" id="CHEBI:58017"/>
        <dbReference type="ChEBI" id="CHEBI:58053"/>
        <dbReference type="EC" id="2.4.2.8"/>
    </reaction>
    <physiologicalReaction direction="right-to-left" evidence="14">
        <dbReference type="Rhea" id="RHEA:17975"/>
    </physiologicalReaction>
</comment>
<gene>
    <name evidence="17" type="primary">hpt</name>
    <name evidence="17" type="ORF">MPAN_001750</name>
</gene>
<comment type="pathway">
    <text evidence="3 15">Purine metabolism; IMP biosynthesis via salvage pathway; IMP from hypoxanthine: step 1/1.</text>
</comment>
<comment type="pathway">
    <text evidence="4">Purine metabolism; GMP biosynthesis via salvage pathway; GMP from guanine: step 1/1.</text>
</comment>
<evidence type="ECO:0000256" key="9">
    <source>
        <dbReference type="ARBA" id="ARBA00022723"/>
    </source>
</evidence>
<dbReference type="NCBIfam" id="TIGR01203">
    <property type="entry name" value="HGPRTase"/>
    <property type="match status" value="1"/>
</dbReference>
<evidence type="ECO:0000256" key="8">
    <source>
        <dbReference type="ARBA" id="ARBA00022679"/>
    </source>
</evidence>
<evidence type="ECO:0000313" key="18">
    <source>
        <dbReference type="Proteomes" id="UP000620133"/>
    </source>
</evidence>
<dbReference type="InterPro" id="IPR000836">
    <property type="entry name" value="PRTase_dom"/>
</dbReference>
<dbReference type="PANTHER" id="PTHR43340">
    <property type="entry name" value="HYPOXANTHINE-GUANINE PHOSPHORIBOSYLTRANSFERASE"/>
    <property type="match status" value="1"/>
</dbReference>
<evidence type="ECO:0000256" key="2">
    <source>
        <dbReference type="ARBA" id="ARBA00004496"/>
    </source>
</evidence>
<feature type="domain" description="Phosphoribosyltransferase" evidence="16">
    <location>
        <begin position="12"/>
        <end position="159"/>
    </location>
</feature>
<dbReference type="PANTHER" id="PTHR43340:SF1">
    <property type="entry name" value="HYPOXANTHINE PHOSPHORIBOSYLTRANSFERASE"/>
    <property type="match status" value="1"/>
</dbReference>
<dbReference type="GO" id="GO:0006178">
    <property type="term" value="P:guanine salvage"/>
    <property type="evidence" value="ECO:0007669"/>
    <property type="project" value="TreeGrafter"/>
</dbReference>
<comment type="subcellular location">
    <subcellularLocation>
        <location evidence="2 15">Cytoplasm</location>
    </subcellularLocation>
</comment>
<keyword evidence="11 15" id="KW-0547">Nucleotide-binding</keyword>
<comment type="catalytic activity">
    <reaction evidence="13">
        <text>GMP + diphosphate = guanine + 5-phospho-alpha-D-ribose 1-diphosphate</text>
        <dbReference type="Rhea" id="RHEA:25424"/>
        <dbReference type="ChEBI" id="CHEBI:16235"/>
        <dbReference type="ChEBI" id="CHEBI:33019"/>
        <dbReference type="ChEBI" id="CHEBI:58017"/>
        <dbReference type="ChEBI" id="CHEBI:58115"/>
        <dbReference type="EC" id="2.4.2.8"/>
    </reaction>
    <physiologicalReaction direction="right-to-left" evidence="13">
        <dbReference type="Rhea" id="RHEA:25426"/>
    </physiologicalReaction>
</comment>
<dbReference type="UniPathway" id="UPA00591">
    <property type="reaction ID" value="UER00648"/>
</dbReference>
<name>A0A7U9XUU6_9MOLU</name>
<dbReference type="InterPro" id="IPR029057">
    <property type="entry name" value="PRTase-like"/>
</dbReference>
<dbReference type="Pfam" id="PF00156">
    <property type="entry name" value="Pribosyltran"/>
    <property type="match status" value="1"/>
</dbReference>
<evidence type="ECO:0000256" key="10">
    <source>
        <dbReference type="ARBA" id="ARBA00022726"/>
    </source>
</evidence>
<dbReference type="CDD" id="cd06223">
    <property type="entry name" value="PRTases_typeI"/>
    <property type="match status" value="1"/>
</dbReference>
<dbReference type="GO" id="GO:0004422">
    <property type="term" value="F:hypoxanthine phosphoribosyltransferase activity"/>
    <property type="evidence" value="ECO:0007669"/>
    <property type="project" value="InterPro"/>
</dbReference>
<evidence type="ECO:0000256" key="15">
    <source>
        <dbReference type="RuleBase" id="RU364099"/>
    </source>
</evidence>
<comment type="cofactor">
    <cofactor evidence="1 15">
        <name>Mg(2+)</name>
        <dbReference type="ChEBI" id="CHEBI:18420"/>
    </cofactor>
</comment>
<dbReference type="GO" id="GO:0005829">
    <property type="term" value="C:cytosol"/>
    <property type="evidence" value="ECO:0007669"/>
    <property type="project" value="TreeGrafter"/>
</dbReference>
<dbReference type="EC" id="2.4.2.8" evidence="15"/>